<protein>
    <recommendedName>
        <fullName evidence="3">STAS/SEC14 domain-containing protein</fullName>
    </recommendedName>
</protein>
<gene>
    <name evidence="1" type="ORF">HG66A1_26970</name>
</gene>
<name>A0A517PNF1_9PLAN</name>
<evidence type="ECO:0000313" key="2">
    <source>
        <dbReference type="Proteomes" id="UP000320421"/>
    </source>
</evidence>
<proteinExistence type="predicted"/>
<sequence length="121" mass="14264">MSLEIIHHETENYVEINMSGKLVKQDYHDFTPTIETLIQQHGPLHMLVVLHDFHGWSMEAIWEDIKFDLKHFKDIGKLAMVGEKKWEEGMAMFCKPFTSAKVKYFDLHELDAARTWISETE</sequence>
<dbReference type="SUPFAM" id="SSF52091">
    <property type="entry name" value="SpoIIaa-like"/>
    <property type="match status" value="1"/>
</dbReference>
<evidence type="ECO:0008006" key="3">
    <source>
        <dbReference type="Google" id="ProtNLM"/>
    </source>
</evidence>
<dbReference type="AlphaFoldDB" id="A0A517PNF1"/>
<accession>A0A517PNF1</accession>
<reference evidence="1 2" key="1">
    <citation type="submission" date="2019-02" db="EMBL/GenBank/DDBJ databases">
        <title>Deep-cultivation of Planctomycetes and their phenomic and genomic characterization uncovers novel biology.</title>
        <authorList>
            <person name="Wiegand S."/>
            <person name="Jogler M."/>
            <person name="Boedeker C."/>
            <person name="Pinto D."/>
            <person name="Vollmers J."/>
            <person name="Rivas-Marin E."/>
            <person name="Kohn T."/>
            <person name="Peeters S.H."/>
            <person name="Heuer A."/>
            <person name="Rast P."/>
            <person name="Oberbeckmann S."/>
            <person name="Bunk B."/>
            <person name="Jeske O."/>
            <person name="Meyerdierks A."/>
            <person name="Storesund J.E."/>
            <person name="Kallscheuer N."/>
            <person name="Luecker S."/>
            <person name="Lage O.M."/>
            <person name="Pohl T."/>
            <person name="Merkel B.J."/>
            <person name="Hornburger P."/>
            <person name="Mueller R.-W."/>
            <person name="Bruemmer F."/>
            <person name="Labrenz M."/>
            <person name="Spormann A.M."/>
            <person name="Op den Camp H."/>
            <person name="Overmann J."/>
            <person name="Amann R."/>
            <person name="Jetten M.S.M."/>
            <person name="Mascher T."/>
            <person name="Medema M.H."/>
            <person name="Devos D.P."/>
            <person name="Kaster A.-K."/>
            <person name="Ovreas L."/>
            <person name="Rohde M."/>
            <person name="Galperin M.Y."/>
            <person name="Jogler C."/>
        </authorList>
    </citation>
    <scope>NUCLEOTIDE SEQUENCE [LARGE SCALE GENOMIC DNA]</scope>
    <source>
        <strain evidence="1 2">HG66A1</strain>
    </source>
</reference>
<dbReference type="Proteomes" id="UP000320421">
    <property type="component" value="Chromosome"/>
</dbReference>
<dbReference type="Gene3D" id="3.40.50.10600">
    <property type="entry name" value="SpoIIaa-like domains"/>
    <property type="match status" value="1"/>
</dbReference>
<dbReference type="InterPro" id="IPR038396">
    <property type="entry name" value="SpoIIAA-like_sf"/>
</dbReference>
<dbReference type="Pfam" id="PF11964">
    <property type="entry name" value="SpoIIAA-like"/>
    <property type="match status" value="1"/>
</dbReference>
<organism evidence="1 2">
    <name type="scientific">Gimesia chilikensis</name>
    <dbReference type="NCBI Taxonomy" id="2605989"/>
    <lineage>
        <taxon>Bacteria</taxon>
        <taxon>Pseudomonadati</taxon>
        <taxon>Planctomycetota</taxon>
        <taxon>Planctomycetia</taxon>
        <taxon>Planctomycetales</taxon>
        <taxon>Planctomycetaceae</taxon>
        <taxon>Gimesia</taxon>
    </lineage>
</organism>
<dbReference type="InterPro" id="IPR021866">
    <property type="entry name" value="SpoIIAA-like"/>
</dbReference>
<dbReference type="RefSeq" id="WP_145184381.1">
    <property type="nucleotide sequence ID" value="NZ_CP036266.1"/>
</dbReference>
<dbReference type="OrthoDB" id="9811577at2"/>
<dbReference type="InterPro" id="IPR036513">
    <property type="entry name" value="STAS_dom_sf"/>
</dbReference>
<keyword evidence="2" id="KW-1185">Reference proteome</keyword>
<evidence type="ECO:0000313" key="1">
    <source>
        <dbReference type="EMBL" id="QDT20906.1"/>
    </source>
</evidence>
<dbReference type="EMBL" id="CP036266">
    <property type="protein sequence ID" value="QDT20906.1"/>
    <property type="molecule type" value="Genomic_DNA"/>
</dbReference>